<evidence type="ECO:0000313" key="9">
    <source>
        <dbReference type="EMBL" id="CAH0550061.1"/>
    </source>
</evidence>
<keyword evidence="3 7" id="KW-0812">Transmembrane</keyword>
<dbReference type="Proteomes" id="UP001154078">
    <property type="component" value="Chromosome 2"/>
</dbReference>
<keyword evidence="10" id="KW-1185">Reference proteome</keyword>
<evidence type="ECO:0000256" key="1">
    <source>
        <dbReference type="ARBA" id="ARBA00004477"/>
    </source>
</evidence>
<gene>
    <name evidence="9" type="ORF">MELIAE_LOCUS2971</name>
</gene>
<dbReference type="OrthoDB" id="19102at2759"/>
<accession>A0A9P0AY64</accession>
<evidence type="ECO:0000313" key="10">
    <source>
        <dbReference type="Proteomes" id="UP001154078"/>
    </source>
</evidence>
<keyword evidence="5 7" id="KW-1133">Transmembrane helix</keyword>
<keyword evidence="6 7" id="KW-0472">Membrane</keyword>
<comment type="function">
    <text evidence="7">May be involved in the degradation of misfolded endoplasmic reticulum (ER) luminal proteins.</text>
</comment>
<dbReference type="InterPro" id="IPR035952">
    <property type="entry name" value="Rhomboid-like_sf"/>
</dbReference>
<dbReference type="AlphaFoldDB" id="A0A9P0AY64"/>
<comment type="subcellular location">
    <subcellularLocation>
        <location evidence="1 7">Endoplasmic reticulum membrane</location>
        <topology evidence="1 7">Multi-pass membrane protein</topology>
    </subcellularLocation>
</comment>
<feature type="transmembrane region" description="Helical" evidence="7">
    <location>
        <begin position="12"/>
        <end position="31"/>
    </location>
</feature>
<reference evidence="9" key="1">
    <citation type="submission" date="2021-12" db="EMBL/GenBank/DDBJ databases">
        <authorList>
            <person name="King R."/>
        </authorList>
    </citation>
    <scope>NUCLEOTIDE SEQUENCE</scope>
</reference>
<dbReference type="SUPFAM" id="SSF144091">
    <property type="entry name" value="Rhomboid-like"/>
    <property type="match status" value="1"/>
</dbReference>
<feature type="region of interest" description="Disordered" evidence="8">
    <location>
        <begin position="220"/>
        <end position="240"/>
    </location>
</feature>
<feature type="transmembrane region" description="Helical" evidence="7">
    <location>
        <begin position="51"/>
        <end position="78"/>
    </location>
</feature>
<dbReference type="EMBL" id="OV121133">
    <property type="protein sequence ID" value="CAH0550061.1"/>
    <property type="molecule type" value="Genomic_DNA"/>
</dbReference>
<evidence type="ECO:0000256" key="5">
    <source>
        <dbReference type="ARBA" id="ARBA00022989"/>
    </source>
</evidence>
<dbReference type="InterPro" id="IPR007599">
    <property type="entry name" value="DER1"/>
</dbReference>
<dbReference type="PANTHER" id="PTHR11009">
    <property type="entry name" value="DER1-LIKE PROTEIN, DERLIN"/>
    <property type="match status" value="1"/>
</dbReference>
<evidence type="ECO:0000256" key="7">
    <source>
        <dbReference type="RuleBase" id="RU363059"/>
    </source>
</evidence>
<organism evidence="9 10">
    <name type="scientific">Brassicogethes aeneus</name>
    <name type="common">Rape pollen beetle</name>
    <name type="synonym">Meligethes aeneus</name>
    <dbReference type="NCBI Taxonomy" id="1431903"/>
    <lineage>
        <taxon>Eukaryota</taxon>
        <taxon>Metazoa</taxon>
        <taxon>Ecdysozoa</taxon>
        <taxon>Arthropoda</taxon>
        <taxon>Hexapoda</taxon>
        <taxon>Insecta</taxon>
        <taxon>Pterygota</taxon>
        <taxon>Neoptera</taxon>
        <taxon>Endopterygota</taxon>
        <taxon>Coleoptera</taxon>
        <taxon>Polyphaga</taxon>
        <taxon>Cucujiformia</taxon>
        <taxon>Nitidulidae</taxon>
        <taxon>Meligethinae</taxon>
        <taxon>Brassicogethes</taxon>
    </lineage>
</organism>
<dbReference type="Pfam" id="PF04511">
    <property type="entry name" value="DER1"/>
    <property type="match status" value="1"/>
</dbReference>
<protein>
    <recommendedName>
        <fullName evidence="7">Derlin</fullName>
    </recommendedName>
</protein>
<comment type="similarity">
    <text evidence="2 7">Belongs to the derlin family.</text>
</comment>
<keyword evidence="4 7" id="KW-0256">Endoplasmic reticulum</keyword>
<name>A0A9P0AY64_BRAAE</name>
<proteinExistence type="inferred from homology"/>
<dbReference type="GO" id="GO:0005789">
    <property type="term" value="C:endoplasmic reticulum membrane"/>
    <property type="evidence" value="ECO:0007669"/>
    <property type="project" value="UniProtKB-SubCell"/>
</dbReference>
<dbReference type="GO" id="GO:0006950">
    <property type="term" value="P:response to stress"/>
    <property type="evidence" value="ECO:0007669"/>
    <property type="project" value="UniProtKB-ARBA"/>
</dbReference>
<feature type="transmembrane region" description="Helical" evidence="7">
    <location>
        <begin position="99"/>
        <end position="132"/>
    </location>
</feature>
<evidence type="ECO:0000256" key="8">
    <source>
        <dbReference type="SAM" id="MobiDB-lite"/>
    </source>
</evidence>
<evidence type="ECO:0000256" key="6">
    <source>
        <dbReference type="ARBA" id="ARBA00023136"/>
    </source>
</evidence>
<feature type="transmembrane region" description="Helical" evidence="7">
    <location>
        <begin position="152"/>
        <end position="185"/>
    </location>
</feature>
<evidence type="ECO:0000256" key="2">
    <source>
        <dbReference type="ARBA" id="ARBA00008917"/>
    </source>
</evidence>
<sequence>MSDLGSWLQTVPYFTRYWFCSTIAVSLIARFQLVNPMYLVLTNEAFSSFQIWRFVTCILYFPITPMTGFRFLLNLYFLYNYSRRLEESTFAGRPSDYCFMLVFNAICCIIFAFFMNILYLMDLMVLSVLYIWCQLNRETIVTFWFGTRFKAVYLPWVLLAFNVVLNGGGVMELIGILVGHVYFFLKFKYPQELEGPTLLETPAFLKQIFPDQVGGVHSFGSPPQRPAQGQGGGNNNRFPGWGRGYVLGGN</sequence>
<evidence type="ECO:0000256" key="3">
    <source>
        <dbReference type="ARBA" id="ARBA00022692"/>
    </source>
</evidence>
<evidence type="ECO:0000256" key="4">
    <source>
        <dbReference type="ARBA" id="ARBA00022824"/>
    </source>
</evidence>